<organism evidence="4 5">
    <name type="scientific">Flavobacterium oncorhynchi</name>
    <dbReference type="NCBI Taxonomy" id="728056"/>
    <lineage>
        <taxon>Bacteria</taxon>
        <taxon>Pseudomonadati</taxon>
        <taxon>Bacteroidota</taxon>
        <taxon>Flavobacteriia</taxon>
        <taxon>Flavobacteriales</taxon>
        <taxon>Flavobacteriaceae</taxon>
        <taxon>Flavobacterium</taxon>
    </lineage>
</organism>
<comment type="caution">
    <text evidence="4">The sequence shown here is derived from an EMBL/GenBank/DDBJ whole genome shotgun (WGS) entry which is preliminary data.</text>
</comment>
<evidence type="ECO:0000256" key="1">
    <source>
        <dbReference type="SAM" id="Coils"/>
    </source>
</evidence>
<name>A0A226I8C1_9FLAO</name>
<reference evidence="4 5" key="1">
    <citation type="submission" date="2016-11" db="EMBL/GenBank/DDBJ databases">
        <title>Whole genomes of Flavobacteriaceae.</title>
        <authorList>
            <person name="Stine C."/>
            <person name="Li C."/>
            <person name="Tadesse D."/>
        </authorList>
    </citation>
    <scope>NUCLEOTIDE SEQUENCE [LARGE SCALE GENOMIC DNA]</scope>
    <source>
        <strain evidence="4 5">CCUG 59446</strain>
    </source>
</reference>
<feature type="transmembrane region" description="Helical" evidence="2">
    <location>
        <begin position="386"/>
        <end position="405"/>
    </location>
</feature>
<evidence type="ECO:0000313" key="4">
    <source>
        <dbReference type="EMBL" id="OXB02269.1"/>
    </source>
</evidence>
<keyword evidence="2" id="KW-0472">Membrane</keyword>
<proteinExistence type="predicted"/>
<dbReference type="SUPFAM" id="SSF48452">
    <property type="entry name" value="TPR-like"/>
    <property type="match status" value="1"/>
</dbReference>
<dbReference type="Gene3D" id="1.25.40.10">
    <property type="entry name" value="Tetratricopeptide repeat domain"/>
    <property type="match status" value="1"/>
</dbReference>
<dbReference type="Proteomes" id="UP000198336">
    <property type="component" value="Unassembled WGS sequence"/>
</dbReference>
<feature type="signal peptide" evidence="3">
    <location>
        <begin position="1"/>
        <end position="20"/>
    </location>
</feature>
<dbReference type="InterPro" id="IPR011990">
    <property type="entry name" value="TPR-like_helical_dom_sf"/>
</dbReference>
<dbReference type="InterPro" id="IPR016032">
    <property type="entry name" value="Sig_transdc_resp-reg_C-effctor"/>
</dbReference>
<sequence>MFLKKIYCIILIFFAFLLKAQNAPIQISFSENEIKNYEAVLNQEKSFDKDTLALKNFLKPLYQNKNYSVFYEALLANGYSNFYNAVNKKSDFHYQQSIKMAELLKEQSIEIWTQLNYVSYLYHYRDFIKMTPLLLKIIDKIEKLPAEKIILPGESFKKIGWIMQTLGDYKEAAYYLDLAKKNAPKKSIEYASITNAIGMNYLHTSDLKKAQYYFLQTAKLAQEIQDRVRYAKALGDLALVKQKQGDFKSAISLVKKDIDISKTEKSYQNTMYAFILLAELYLDDNDFIKADHALKEAQNIVYSKTYFEKSELQIIQLKLRILQHQNKADEELFLRRRMLVLEDSLKNKDGDMAISKVNWMIQKEKFQQNINRTNEQYKNEISIKNVYAVIIILALSLLIFLVINFKKHLKNRQIEYREKVFSLKTEKIKNEQKLSEAKENLDAHAAHLKEKNNQIKILKSEINQIKNSSNSDSEKENLSILLESHLMTEENWKNFKREFQKVHPEFHRLLEEDFPEITDSNKRILLLQKLNFNNTEISELLGVTPDAVKKSKQRLKKKLGDKFNILFEHISSKIS</sequence>
<dbReference type="RefSeq" id="WP_089053069.1">
    <property type="nucleotide sequence ID" value="NZ_MUHA01000005.1"/>
</dbReference>
<evidence type="ECO:0000313" key="5">
    <source>
        <dbReference type="Proteomes" id="UP000198336"/>
    </source>
</evidence>
<feature type="coiled-coil region" evidence="1">
    <location>
        <begin position="431"/>
        <end position="468"/>
    </location>
</feature>
<protein>
    <submittedName>
        <fullName evidence="4">Uncharacterized protein</fullName>
    </submittedName>
</protein>
<dbReference type="AlphaFoldDB" id="A0A226I8C1"/>
<feature type="chain" id="PRO_5013121710" evidence="3">
    <location>
        <begin position="21"/>
        <end position="575"/>
    </location>
</feature>
<keyword evidence="5" id="KW-1185">Reference proteome</keyword>
<dbReference type="SUPFAM" id="SSF46894">
    <property type="entry name" value="C-terminal effector domain of the bipartite response regulators"/>
    <property type="match status" value="1"/>
</dbReference>
<evidence type="ECO:0000256" key="2">
    <source>
        <dbReference type="SAM" id="Phobius"/>
    </source>
</evidence>
<dbReference type="GO" id="GO:0006355">
    <property type="term" value="P:regulation of DNA-templated transcription"/>
    <property type="evidence" value="ECO:0007669"/>
    <property type="project" value="InterPro"/>
</dbReference>
<dbReference type="EMBL" id="MUHA01000005">
    <property type="protein sequence ID" value="OXB02269.1"/>
    <property type="molecule type" value="Genomic_DNA"/>
</dbReference>
<dbReference type="Pfam" id="PF13424">
    <property type="entry name" value="TPR_12"/>
    <property type="match status" value="1"/>
</dbReference>
<keyword evidence="2" id="KW-0812">Transmembrane</keyword>
<dbReference type="GO" id="GO:0003677">
    <property type="term" value="F:DNA binding"/>
    <property type="evidence" value="ECO:0007669"/>
    <property type="project" value="InterPro"/>
</dbReference>
<evidence type="ECO:0000256" key="3">
    <source>
        <dbReference type="SAM" id="SignalP"/>
    </source>
</evidence>
<gene>
    <name evidence="4" type="ORF">B0A75_04400</name>
</gene>
<keyword evidence="3" id="KW-0732">Signal</keyword>
<keyword evidence="1" id="KW-0175">Coiled coil</keyword>
<accession>A0A226I8C1</accession>
<keyword evidence="2" id="KW-1133">Transmembrane helix</keyword>